<dbReference type="AlphaFoldDB" id="A0A813EH24"/>
<accession>A0A813EH24</accession>
<dbReference type="EMBL" id="CAJNNV010011681">
    <property type="protein sequence ID" value="CAE8599994.1"/>
    <property type="molecule type" value="Genomic_DNA"/>
</dbReference>
<gene>
    <name evidence="1" type="ORF">PGLA1383_LOCUS18333</name>
</gene>
<organism evidence="1 2">
    <name type="scientific">Polarella glacialis</name>
    <name type="common">Dinoflagellate</name>
    <dbReference type="NCBI Taxonomy" id="89957"/>
    <lineage>
        <taxon>Eukaryota</taxon>
        <taxon>Sar</taxon>
        <taxon>Alveolata</taxon>
        <taxon>Dinophyceae</taxon>
        <taxon>Suessiales</taxon>
        <taxon>Suessiaceae</taxon>
        <taxon>Polarella</taxon>
    </lineage>
</organism>
<dbReference type="Proteomes" id="UP000654075">
    <property type="component" value="Unassembled WGS sequence"/>
</dbReference>
<evidence type="ECO:0000313" key="1">
    <source>
        <dbReference type="EMBL" id="CAE8599994.1"/>
    </source>
</evidence>
<evidence type="ECO:0000313" key="2">
    <source>
        <dbReference type="Proteomes" id="UP000654075"/>
    </source>
</evidence>
<proteinExistence type="predicted"/>
<reference evidence="1" key="1">
    <citation type="submission" date="2021-02" db="EMBL/GenBank/DDBJ databases">
        <authorList>
            <person name="Dougan E. K."/>
            <person name="Rhodes N."/>
            <person name="Thang M."/>
            <person name="Chan C."/>
        </authorList>
    </citation>
    <scope>NUCLEOTIDE SEQUENCE</scope>
</reference>
<protein>
    <submittedName>
        <fullName evidence="1">Uncharacterized protein</fullName>
    </submittedName>
</protein>
<comment type="caution">
    <text evidence="1">The sequence shown here is derived from an EMBL/GenBank/DDBJ whole genome shotgun (WGS) entry which is preliminary data.</text>
</comment>
<keyword evidence="2" id="KW-1185">Reference proteome</keyword>
<sequence length="290" mass="30724">MWAQELDSTFAVPSASPPGFALPSPCARAQANDGRRIPLTHDPSWAIRWADELSLRAIPLLGRGRPADKNNRALKPASVDAFPPWAVQWADELNLALIGGRPCKPDAVMPDVGHGQPRPPVAAVPAQLGPPGGPAWAGNVSMPPGMPGLPSWLARSFQTMADQSLTAPAIIRRTLKPMPDGQAPSLEQVLALCWKAGFYTDAAQLVPLYAQSGSKGPLVGVTVRLAAGGGAAAFYVKQGKVVISGRNPQVRATILGFVKDFTEDLPNMKAGHVFPTPEQFAQMLSRDPAE</sequence>
<name>A0A813EH24_POLGL</name>